<accession>A0A5B6YHP6</accession>
<name>A0A5B6YHP6_DAVIN</name>
<reference evidence="2" key="1">
    <citation type="submission" date="2019-08" db="EMBL/GenBank/DDBJ databases">
        <title>Reference gene set and small RNA set construction with multiple tissues from Davidia involucrata Baill.</title>
        <authorList>
            <person name="Yang H."/>
            <person name="Zhou C."/>
            <person name="Li G."/>
            <person name="Wang J."/>
            <person name="Gao P."/>
            <person name="Wang M."/>
            <person name="Wang R."/>
            <person name="Zhao Y."/>
        </authorList>
    </citation>
    <scope>NUCLEOTIDE SEQUENCE</scope>
    <source>
        <tissue evidence="2">Mixed with DoveR01_LX</tissue>
    </source>
</reference>
<gene>
    <name evidence="2" type="ORF">Din_000669</name>
</gene>
<dbReference type="EMBL" id="GHES01000669">
    <property type="protein sequence ID" value="MPA31228.1"/>
    <property type="molecule type" value="Transcribed_RNA"/>
</dbReference>
<keyword evidence="1" id="KW-0112">Calmodulin-binding</keyword>
<dbReference type="PROSITE" id="PS50096">
    <property type="entry name" value="IQ"/>
    <property type="match status" value="1"/>
</dbReference>
<dbReference type="InterPro" id="IPR000048">
    <property type="entry name" value="IQ_motif_EF-hand-BS"/>
</dbReference>
<dbReference type="Pfam" id="PF00612">
    <property type="entry name" value="IQ"/>
    <property type="match status" value="1"/>
</dbReference>
<dbReference type="AlphaFoldDB" id="A0A5B6YHP6"/>
<evidence type="ECO:0000256" key="1">
    <source>
        <dbReference type="ARBA" id="ARBA00022860"/>
    </source>
</evidence>
<dbReference type="GO" id="GO:0005516">
    <property type="term" value="F:calmodulin binding"/>
    <property type="evidence" value="ECO:0007669"/>
    <property type="project" value="UniProtKB-KW"/>
</dbReference>
<sequence length="105" mass="11924">MGKSQSWFGTVRRKFFRSSPQETIIVLHTSATFSEEALSTRVSNAITLSSPPQKRESLSKEDIAAIKIQAFFRGHLVFHSSTFLFHIFLLKVNGFKCLLISWSCL</sequence>
<organism evidence="2">
    <name type="scientific">Davidia involucrata</name>
    <name type="common">Dove tree</name>
    <dbReference type="NCBI Taxonomy" id="16924"/>
    <lineage>
        <taxon>Eukaryota</taxon>
        <taxon>Viridiplantae</taxon>
        <taxon>Streptophyta</taxon>
        <taxon>Embryophyta</taxon>
        <taxon>Tracheophyta</taxon>
        <taxon>Spermatophyta</taxon>
        <taxon>Magnoliopsida</taxon>
        <taxon>eudicotyledons</taxon>
        <taxon>Gunneridae</taxon>
        <taxon>Pentapetalae</taxon>
        <taxon>asterids</taxon>
        <taxon>Cornales</taxon>
        <taxon>Nyssaceae</taxon>
        <taxon>Davidia</taxon>
    </lineage>
</organism>
<proteinExistence type="predicted"/>
<protein>
    <submittedName>
        <fullName evidence="2">Uncharacterized protein</fullName>
    </submittedName>
</protein>
<evidence type="ECO:0000313" key="2">
    <source>
        <dbReference type="EMBL" id="MPA31228.1"/>
    </source>
</evidence>